<dbReference type="PANTHER" id="PTHR24321">
    <property type="entry name" value="DEHYDROGENASES, SHORT CHAIN"/>
    <property type="match status" value="1"/>
</dbReference>
<proteinExistence type="inferred from homology"/>
<keyword evidence="2" id="KW-0560">Oxidoreductase</keyword>
<evidence type="ECO:0000313" key="3">
    <source>
        <dbReference type="EMBL" id="RSM80910.1"/>
    </source>
</evidence>
<evidence type="ECO:0000313" key="4">
    <source>
        <dbReference type="Proteomes" id="UP000287547"/>
    </source>
</evidence>
<reference evidence="3 4" key="1">
    <citation type="submission" date="2018-05" db="EMBL/GenBank/DDBJ databases">
        <title>Evolution of GPA BGCs.</title>
        <authorList>
            <person name="Waglechner N."/>
            <person name="Wright G.D."/>
        </authorList>
    </citation>
    <scope>NUCLEOTIDE SEQUENCE [LARGE SCALE GENOMIC DNA]</scope>
    <source>
        <strain evidence="3 4">A82846</strain>
    </source>
</reference>
<evidence type="ECO:0000256" key="2">
    <source>
        <dbReference type="ARBA" id="ARBA00023002"/>
    </source>
</evidence>
<dbReference type="Gene3D" id="3.40.50.720">
    <property type="entry name" value="NAD(P)-binding Rossmann-like Domain"/>
    <property type="match status" value="1"/>
</dbReference>
<comment type="similarity">
    <text evidence="1">Belongs to the short-chain dehydrogenases/reductases (SDR) family.</text>
</comment>
<dbReference type="Proteomes" id="UP000287547">
    <property type="component" value="Unassembled WGS sequence"/>
</dbReference>
<dbReference type="SUPFAM" id="SSF51735">
    <property type="entry name" value="NAD(P)-binding Rossmann-fold domains"/>
    <property type="match status" value="1"/>
</dbReference>
<organism evidence="3 4">
    <name type="scientific">Kibdelosporangium aridum</name>
    <dbReference type="NCBI Taxonomy" id="2030"/>
    <lineage>
        <taxon>Bacteria</taxon>
        <taxon>Bacillati</taxon>
        <taxon>Actinomycetota</taxon>
        <taxon>Actinomycetes</taxon>
        <taxon>Pseudonocardiales</taxon>
        <taxon>Pseudonocardiaceae</taxon>
        <taxon>Kibdelosporangium</taxon>
    </lineage>
</organism>
<dbReference type="EMBL" id="QHKI01000027">
    <property type="protein sequence ID" value="RSM80910.1"/>
    <property type="molecule type" value="Genomic_DNA"/>
</dbReference>
<dbReference type="GO" id="GO:0016491">
    <property type="term" value="F:oxidoreductase activity"/>
    <property type="evidence" value="ECO:0007669"/>
    <property type="project" value="UniProtKB-KW"/>
</dbReference>
<comment type="caution">
    <text evidence="3">The sequence shown here is derived from an EMBL/GenBank/DDBJ whole genome shotgun (WGS) entry which is preliminary data.</text>
</comment>
<dbReference type="PRINTS" id="PR00080">
    <property type="entry name" value="SDRFAMILY"/>
</dbReference>
<sequence>MNQDFAGRKVIIIGGSSGMGFATAQQVLAGGGSAVITGRNPDKLRAAVEALTQNGKAWGIAAELTDRLQVPAVRQQLAAEHADANLLVNAAGIFLPRAFSEYDEAFYDSFNELNRAMFFITQTVVAGMVAGGEGGSIVNIGAVWAHQGIAAGPHAGYSVQKGGVHSLTKALAIELAPHAIRVNAVVPAAVKTPPYLRQFPEEDLGLTENTFASMHPVGRIGTPEDVANMVSFLLSNKASWMTGAIVDVDGGVMAGRNQ</sequence>
<dbReference type="PANTHER" id="PTHR24321:SF8">
    <property type="entry name" value="ESTRADIOL 17-BETA-DEHYDROGENASE 8-RELATED"/>
    <property type="match status" value="1"/>
</dbReference>
<dbReference type="CDD" id="cd05233">
    <property type="entry name" value="SDR_c"/>
    <property type="match status" value="1"/>
</dbReference>
<evidence type="ECO:0000256" key="1">
    <source>
        <dbReference type="ARBA" id="ARBA00006484"/>
    </source>
</evidence>
<dbReference type="FunFam" id="3.40.50.720:FF:000084">
    <property type="entry name" value="Short-chain dehydrogenase reductase"/>
    <property type="match status" value="1"/>
</dbReference>
<dbReference type="Pfam" id="PF13561">
    <property type="entry name" value="adh_short_C2"/>
    <property type="match status" value="1"/>
</dbReference>
<accession>A0A428Z3X3</accession>
<dbReference type="AlphaFoldDB" id="A0A428Z3X3"/>
<name>A0A428Z3X3_KIBAR</name>
<protein>
    <submittedName>
        <fullName evidence="3">SDR family NAD(P)-dependent oxidoreductase</fullName>
    </submittedName>
</protein>
<dbReference type="InterPro" id="IPR002347">
    <property type="entry name" value="SDR_fam"/>
</dbReference>
<gene>
    <name evidence="3" type="ORF">DMH04_28790</name>
</gene>
<dbReference type="InterPro" id="IPR036291">
    <property type="entry name" value="NAD(P)-bd_dom_sf"/>
</dbReference>
<dbReference type="OrthoDB" id="9809287at2"/>
<dbReference type="PRINTS" id="PR00081">
    <property type="entry name" value="GDHRDH"/>
</dbReference>